<sequence length="111" mass="12406">MNSKQPEHPYQPLIAELYDPSADHGGVTVADQSVNSREDAAFFEAVDLTLEELEGISRLVGIICIGVQANFNWISNQGNIEAARLTTTRLIAQTRELRRMVVRLRPCSCDY</sequence>
<evidence type="ECO:0000313" key="2">
    <source>
        <dbReference type="Proteomes" id="UP001161580"/>
    </source>
</evidence>
<keyword evidence="2" id="KW-1185">Reference proteome</keyword>
<protein>
    <submittedName>
        <fullName evidence="1">Uncharacterized protein</fullName>
    </submittedName>
</protein>
<dbReference type="AlphaFoldDB" id="A0AAE3QAU9"/>
<organism evidence="1 2">
    <name type="scientific">Ferirhizobium litorale</name>
    <dbReference type="NCBI Taxonomy" id="2927786"/>
    <lineage>
        <taxon>Bacteria</taxon>
        <taxon>Pseudomonadati</taxon>
        <taxon>Pseudomonadota</taxon>
        <taxon>Alphaproteobacteria</taxon>
        <taxon>Hyphomicrobiales</taxon>
        <taxon>Rhizobiaceae</taxon>
        <taxon>Ferirhizobium</taxon>
    </lineage>
</organism>
<evidence type="ECO:0000313" key="1">
    <source>
        <dbReference type="EMBL" id="MDI7922382.1"/>
    </source>
</evidence>
<dbReference type="EMBL" id="JALDYZ010000004">
    <property type="protein sequence ID" value="MDI7922382.1"/>
    <property type="molecule type" value="Genomic_DNA"/>
</dbReference>
<dbReference type="RefSeq" id="WP_311786667.1">
    <property type="nucleotide sequence ID" value="NZ_JALDYY010000005.1"/>
</dbReference>
<gene>
    <name evidence="1" type="ORF">MRS75_09825</name>
</gene>
<name>A0AAE3QAU9_9HYPH</name>
<comment type="caution">
    <text evidence="1">The sequence shown here is derived from an EMBL/GenBank/DDBJ whole genome shotgun (WGS) entry which is preliminary data.</text>
</comment>
<reference evidence="1" key="1">
    <citation type="submission" date="2022-03" db="EMBL/GenBank/DDBJ databases">
        <title>Fererhizobium litorale gen. nov., sp. nov., isolated from sandy sediments of the Sea of Japan seashore.</title>
        <authorList>
            <person name="Romanenko L."/>
            <person name="Kurilenko V."/>
            <person name="Otstavnykh N."/>
            <person name="Svetashev V."/>
            <person name="Tekutyeva L."/>
            <person name="Isaeva M."/>
            <person name="Mikhailov V."/>
        </authorList>
    </citation>
    <scope>NUCLEOTIDE SEQUENCE</scope>
    <source>
        <strain evidence="1">KMM 9576</strain>
    </source>
</reference>
<proteinExistence type="predicted"/>
<accession>A0AAE3QAU9</accession>
<dbReference type="Proteomes" id="UP001161580">
    <property type="component" value="Unassembled WGS sequence"/>
</dbReference>